<evidence type="ECO:0008006" key="4">
    <source>
        <dbReference type="Google" id="ProtNLM"/>
    </source>
</evidence>
<dbReference type="SUPFAM" id="SSF48452">
    <property type="entry name" value="TPR-like"/>
    <property type="match status" value="1"/>
</dbReference>
<dbReference type="InterPro" id="IPR011990">
    <property type="entry name" value="TPR-like_helical_dom_sf"/>
</dbReference>
<dbReference type="KEGG" id="fgl:EM308_12660"/>
<organism evidence="2 3">
    <name type="scientific">Flavobacterium gilvum</name>
    <dbReference type="NCBI Taxonomy" id="1492737"/>
    <lineage>
        <taxon>Bacteria</taxon>
        <taxon>Pseudomonadati</taxon>
        <taxon>Bacteroidota</taxon>
        <taxon>Flavobacteriia</taxon>
        <taxon>Flavobacteriales</taxon>
        <taxon>Flavobacteriaceae</taxon>
        <taxon>Flavobacterium</taxon>
    </lineage>
</organism>
<feature type="signal peptide" evidence="1">
    <location>
        <begin position="1"/>
        <end position="24"/>
    </location>
</feature>
<gene>
    <name evidence="2" type="ORF">EM308_12660</name>
</gene>
<dbReference type="RefSeq" id="WP_051877825.1">
    <property type="nucleotide sequence ID" value="NZ_CP017479.1"/>
</dbReference>
<dbReference type="Pfam" id="PF12771">
    <property type="entry name" value="SusD-like_2"/>
    <property type="match status" value="1"/>
</dbReference>
<dbReference type="InterPro" id="IPR041662">
    <property type="entry name" value="SusD-like_2"/>
</dbReference>
<sequence length="533" mass="58807">MKFNNIKIKTVQLFLLGAITVATTSSCEQDFGDMNKAWENKVYAPTIPALFNSISASMTDISGNGRMKGSFIYQATQLAAPYASSGYRMDDLAIGHWTNYYTALANARKLESVIDADPNAAKMVNLKAMLKTMLAYKTIHATLMFGDMPYKNAGKAYDGADYYRPSYDSQSEIMTSALNDLKWAVDNLASNAGQNPVGASDVIFGGDIAKWQKLANSLRLRYALVIRGKNQTVADAIIADALTKPLLGTGDNYGLYPGTIASFTNKRITDFTGNSYIRMGSTMFNAMASNTNDDGSGIYDLRCKILFEPNRAGKWVAYPQVPTSSTPNEVDGNYCYQESRLTAWATPLPAQNYNYSPVNFYYADDETMPVLFITSAEVNFLKAEIYARGIGGVAVNPVAAKQFYEAGITESVNFWYKRANSAAIWVVNKPAAAPTPLEMTTMLSNPAIAYNASPAIALDQIYKQSWIALFHQPYEAWTLKRRTADGTPHVTILNVPVLNKFTYPNTEKATNFENWNAASNGNDNISNKPWFMM</sequence>
<feature type="chain" id="PRO_5042012343" description="SusD/RagB family nutrient-binding outer membrane lipoprotein" evidence="1">
    <location>
        <begin position="25"/>
        <end position="533"/>
    </location>
</feature>
<dbReference type="Proteomes" id="UP000175968">
    <property type="component" value="Chromosome"/>
</dbReference>
<evidence type="ECO:0000313" key="2">
    <source>
        <dbReference type="EMBL" id="AOW10288.1"/>
    </source>
</evidence>
<dbReference type="PROSITE" id="PS51257">
    <property type="entry name" value="PROKAR_LIPOPROTEIN"/>
    <property type="match status" value="1"/>
</dbReference>
<dbReference type="EMBL" id="CP017479">
    <property type="protein sequence ID" value="AOW10288.1"/>
    <property type="molecule type" value="Genomic_DNA"/>
</dbReference>
<reference evidence="2 3" key="1">
    <citation type="submission" date="2016-10" db="EMBL/GenBank/DDBJ databases">
        <title>Flavobacterium gilvum sp. nov., isolated from stream water.</title>
        <authorList>
            <person name="Shin S.-K."/>
            <person name="Cho Y.-J."/>
            <person name="Yi H."/>
        </authorList>
    </citation>
    <scope>NUCLEOTIDE SEQUENCE [LARGE SCALE GENOMIC DNA]</scope>
    <source>
        <strain evidence="2 3">EM1308</strain>
    </source>
</reference>
<keyword evidence="1" id="KW-0732">Signal</keyword>
<dbReference type="Gene3D" id="1.25.40.390">
    <property type="match status" value="1"/>
</dbReference>
<keyword evidence="3" id="KW-1185">Reference proteome</keyword>
<name>A0AAC9N7E2_9FLAO</name>
<dbReference type="AlphaFoldDB" id="A0AAC9N7E2"/>
<evidence type="ECO:0000256" key="1">
    <source>
        <dbReference type="SAM" id="SignalP"/>
    </source>
</evidence>
<evidence type="ECO:0000313" key="3">
    <source>
        <dbReference type="Proteomes" id="UP000175968"/>
    </source>
</evidence>
<accession>A0AAC9N7E2</accession>
<protein>
    <recommendedName>
        <fullName evidence="4">SusD/RagB family nutrient-binding outer membrane lipoprotein</fullName>
    </recommendedName>
</protein>
<proteinExistence type="predicted"/>